<dbReference type="SUPFAM" id="SSF56954">
    <property type="entry name" value="Outer membrane efflux proteins (OEP)"/>
    <property type="match status" value="1"/>
</dbReference>
<organism evidence="1 2">
    <name type="scientific">Roseateles oligotrophus</name>
    <dbReference type="NCBI Taxonomy" id="1769250"/>
    <lineage>
        <taxon>Bacteria</taxon>
        <taxon>Pseudomonadati</taxon>
        <taxon>Pseudomonadota</taxon>
        <taxon>Betaproteobacteria</taxon>
        <taxon>Burkholderiales</taxon>
        <taxon>Sphaerotilaceae</taxon>
        <taxon>Roseateles</taxon>
    </lineage>
</organism>
<dbReference type="RefSeq" id="WP_263573778.1">
    <property type="nucleotide sequence ID" value="NZ_JAJIRN010000013.1"/>
</dbReference>
<evidence type="ECO:0000313" key="1">
    <source>
        <dbReference type="EMBL" id="MCV2371195.1"/>
    </source>
</evidence>
<gene>
    <name evidence="1" type="ORF">LNV07_24155</name>
</gene>
<name>A0ABT2YM98_9BURK</name>
<protein>
    <submittedName>
        <fullName evidence="1">Uncharacterized protein</fullName>
    </submittedName>
</protein>
<dbReference type="EMBL" id="JAJIRN010000013">
    <property type="protein sequence ID" value="MCV2371195.1"/>
    <property type="molecule type" value="Genomic_DNA"/>
</dbReference>
<reference evidence="1 2" key="1">
    <citation type="submission" date="2021-11" db="EMBL/GenBank/DDBJ databases">
        <authorList>
            <person name="Liang Q."/>
            <person name="Mou H."/>
            <person name="Liu Z."/>
        </authorList>
    </citation>
    <scope>NUCLEOTIDE SEQUENCE [LARGE SCALE GENOMIC DNA]</scope>
    <source>
        <strain evidence="1 2">CHU3</strain>
    </source>
</reference>
<comment type="caution">
    <text evidence="1">The sequence shown here is derived from an EMBL/GenBank/DDBJ whole genome shotgun (WGS) entry which is preliminary data.</text>
</comment>
<accession>A0ABT2YM98</accession>
<proteinExistence type="predicted"/>
<keyword evidence="2" id="KW-1185">Reference proteome</keyword>
<sequence>MAQRAAGTACAIDWMRGVAVNIPLAQPGAEAALTVAHRRSQAAGLQRDEAIEIKRYRLLEMYAAGSSLDRAWRIVEILGNSAPVRASTLEQWQQPGRRSLFNVMGAQGDYYSMRIAHVNALSTPCNWWR</sequence>
<dbReference type="Proteomes" id="UP001209701">
    <property type="component" value="Unassembled WGS sequence"/>
</dbReference>
<evidence type="ECO:0000313" key="2">
    <source>
        <dbReference type="Proteomes" id="UP001209701"/>
    </source>
</evidence>